<keyword evidence="3" id="KW-1185">Reference proteome</keyword>
<feature type="compositionally biased region" description="Acidic residues" evidence="1">
    <location>
        <begin position="181"/>
        <end position="199"/>
    </location>
</feature>
<reference evidence="2" key="1">
    <citation type="submission" date="2021-03" db="EMBL/GenBank/DDBJ databases">
        <authorList>
            <person name="Tagirdzhanova G."/>
        </authorList>
    </citation>
    <scope>NUCLEOTIDE SEQUENCE</scope>
</reference>
<dbReference type="AlphaFoldDB" id="A0A8H3HX50"/>
<comment type="caution">
    <text evidence="2">The sequence shown here is derived from an EMBL/GenBank/DDBJ whole genome shotgun (WGS) entry which is preliminary data.</text>
</comment>
<evidence type="ECO:0000256" key="1">
    <source>
        <dbReference type="SAM" id="MobiDB-lite"/>
    </source>
</evidence>
<proteinExistence type="predicted"/>
<organism evidence="2 3">
    <name type="scientific">Imshaugia aleurites</name>
    <dbReference type="NCBI Taxonomy" id="172621"/>
    <lineage>
        <taxon>Eukaryota</taxon>
        <taxon>Fungi</taxon>
        <taxon>Dikarya</taxon>
        <taxon>Ascomycota</taxon>
        <taxon>Pezizomycotina</taxon>
        <taxon>Lecanoromycetes</taxon>
        <taxon>OSLEUM clade</taxon>
        <taxon>Lecanoromycetidae</taxon>
        <taxon>Lecanorales</taxon>
        <taxon>Lecanorineae</taxon>
        <taxon>Parmeliaceae</taxon>
        <taxon>Imshaugia</taxon>
    </lineage>
</organism>
<sequence length="199" mass="22043">MAEDKFTPSPSLIFATFDIVWVRVATIGGEPNYDCSSALEGTITMTYAQTAASGSIATASPNLVTPMIAFFHWNYWEAKFNCELEPATRSFTGFKLLLMNDSFGVGFFNVNGEKAEPDVWELDQKDENGQGFLKVGMQATLQDNYESEVELWAKERVGSVEAGLTEEEEGILELGCRGEVDESEDQEEDDEVEDGDGWC</sequence>
<accession>A0A8H3HX50</accession>
<protein>
    <submittedName>
        <fullName evidence="2">Uncharacterized protein</fullName>
    </submittedName>
</protein>
<name>A0A8H3HX50_9LECA</name>
<dbReference type="EMBL" id="CAJPDT010000002">
    <property type="protein sequence ID" value="CAF9906067.1"/>
    <property type="molecule type" value="Genomic_DNA"/>
</dbReference>
<gene>
    <name evidence="2" type="ORF">IMSHALPRED_004066</name>
</gene>
<evidence type="ECO:0000313" key="3">
    <source>
        <dbReference type="Proteomes" id="UP000664534"/>
    </source>
</evidence>
<dbReference type="Proteomes" id="UP000664534">
    <property type="component" value="Unassembled WGS sequence"/>
</dbReference>
<feature type="region of interest" description="Disordered" evidence="1">
    <location>
        <begin position="162"/>
        <end position="199"/>
    </location>
</feature>
<evidence type="ECO:0000313" key="2">
    <source>
        <dbReference type="EMBL" id="CAF9906067.1"/>
    </source>
</evidence>